<dbReference type="AlphaFoldDB" id="A0A8S1YKC0"/>
<name>A0A8S1YKC0_9CILI</name>
<evidence type="ECO:0000313" key="2">
    <source>
        <dbReference type="Proteomes" id="UP000689195"/>
    </source>
</evidence>
<organism evidence="1 2">
    <name type="scientific">Paramecium pentaurelia</name>
    <dbReference type="NCBI Taxonomy" id="43138"/>
    <lineage>
        <taxon>Eukaryota</taxon>
        <taxon>Sar</taxon>
        <taxon>Alveolata</taxon>
        <taxon>Ciliophora</taxon>
        <taxon>Intramacronucleata</taxon>
        <taxon>Oligohymenophorea</taxon>
        <taxon>Peniculida</taxon>
        <taxon>Parameciidae</taxon>
        <taxon>Paramecium</taxon>
    </lineage>
</organism>
<dbReference type="Proteomes" id="UP000689195">
    <property type="component" value="Unassembled WGS sequence"/>
</dbReference>
<keyword evidence="2" id="KW-1185">Reference proteome</keyword>
<reference evidence="1" key="1">
    <citation type="submission" date="2021-01" db="EMBL/GenBank/DDBJ databases">
        <authorList>
            <consortium name="Genoscope - CEA"/>
            <person name="William W."/>
        </authorList>
    </citation>
    <scope>NUCLEOTIDE SEQUENCE</scope>
</reference>
<protein>
    <submittedName>
        <fullName evidence="1">Uncharacterized protein</fullName>
    </submittedName>
</protein>
<comment type="caution">
    <text evidence="1">The sequence shown here is derived from an EMBL/GenBank/DDBJ whole genome shotgun (WGS) entry which is preliminary data.</text>
</comment>
<evidence type="ECO:0000313" key="1">
    <source>
        <dbReference type="EMBL" id="CAD8214299.1"/>
    </source>
</evidence>
<gene>
    <name evidence="1" type="ORF">PPENT_87.1.T2040005</name>
</gene>
<sequence>MIPKYSKISMTILKLFLFANLIQLLVKYSFQITFLVIQIQFESQKKLKHEVQTHNFFWKSQIFNIHILIQKFHVHIMEYLLLDLNGMLFEEVVINTTLIVNMTFQNALSNSKNGFVSLTGFQYSGGIDFLLKISEFTSSSVSVEINKVDFKFQNQINLVFKLSQLKMISLIYDYKLLLSNILISQSIYNLNRGLFLTFKVQIFYIEFYSQCDLLHSQANIYSHQRKQEFGFILNKKSKK</sequence>
<proteinExistence type="predicted"/>
<accession>A0A8S1YKC0</accession>
<dbReference type="EMBL" id="CAJJDO010000204">
    <property type="protein sequence ID" value="CAD8214299.1"/>
    <property type="molecule type" value="Genomic_DNA"/>
</dbReference>